<proteinExistence type="predicted"/>
<comment type="caution">
    <text evidence="2">The sequence shown here is derived from an EMBL/GenBank/DDBJ whole genome shotgun (WGS) entry which is preliminary data.</text>
</comment>
<protein>
    <submittedName>
        <fullName evidence="2">Uncharacterized protein</fullName>
    </submittedName>
</protein>
<gene>
    <name evidence="2" type="ORF">BC936DRAFT_147498</name>
</gene>
<feature type="region of interest" description="Disordered" evidence="1">
    <location>
        <begin position="22"/>
        <end position="61"/>
    </location>
</feature>
<evidence type="ECO:0000313" key="3">
    <source>
        <dbReference type="Proteomes" id="UP000268093"/>
    </source>
</evidence>
<name>A0A433D5B5_9FUNG</name>
<dbReference type="AlphaFoldDB" id="A0A433D5B5"/>
<evidence type="ECO:0000313" key="2">
    <source>
        <dbReference type="EMBL" id="RUP45983.1"/>
    </source>
</evidence>
<dbReference type="Proteomes" id="UP000268093">
    <property type="component" value="Unassembled WGS sequence"/>
</dbReference>
<accession>A0A433D5B5</accession>
<feature type="compositionally biased region" description="Basic residues" evidence="1">
    <location>
        <begin position="40"/>
        <end position="54"/>
    </location>
</feature>
<keyword evidence="3" id="KW-1185">Reference proteome</keyword>
<dbReference type="Pfam" id="PF11312">
    <property type="entry name" value="Methyltransf_34"/>
    <property type="match status" value="1"/>
</dbReference>
<evidence type="ECO:0000256" key="1">
    <source>
        <dbReference type="SAM" id="MobiDB-lite"/>
    </source>
</evidence>
<dbReference type="OrthoDB" id="6419443at2759"/>
<organism evidence="2 3">
    <name type="scientific">Jimgerdemannia flammicorona</name>
    <dbReference type="NCBI Taxonomy" id="994334"/>
    <lineage>
        <taxon>Eukaryota</taxon>
        <taxon>Fungi</taxon>
        <taxon>Fungi incertae sedis</taxon>
        <taxon>Mucoromycota</taxon>
        <taxon>Mucoromycotina</taxon>
        <taxon>Endogonomycetes</taxon>
        <taxon>Endogonales</taxon>
        <taxon>Endogonaceae</taxon>
        <taxon>Jimgerdemannia</taxon>
    </lineage>
</organism>
<sequence length="365" mass="40489">MTTEIPAISKAKSLGIALTINEEESQAEGEGVSVSAAEKKSKKSSTGKTKRTTKAKKEKDGPDKLLVKERIKVLGKDPEQAILNAIQQACTSTFSDPTFTTTLQSIKTAFFARDYLSIFTVPANLPTYTAAYIPARSLCYYTLFRDEPLLQGLLSRRSRIFLPGSGSGSELMGITAAMLHASSETQRVELRMQDIGEWGDVLGGLEAEVRRRWGFGEELVCGYERGDVLGVVGRVEEEIQEADLITFMFVMNELFVEKARAMEMVKRLVGGMKKGAWLLVGFVYGFVKITLLKVPDLKLLQYPLQVVDSAGSFSHLKVGGRTYMVYFLLDALKDLEKLISEDSKWYRWVSICSVSPFLVPASVIF</sequence>
<dbReference type="EMBL" id="RBNI01006501">
    <property type="protein sequence ID" value="RUP45983.1"/>
    <property type="molecule type" value="Genomic_DNA"/>
</dbReference>
<reference evidence="2 3" key="1">
    <citation type="journal article" date="2018" name="New Phytol.">
        <title>Phylogenomics of Endogonaceae and evolution of mycorrhizas within Mucoromycota.</title>
        <authorList>
            <person name="Chang Y."/>
            <person name="Desiro A."/>
            <person name="Na H."/>
            <person name="Sandor L."/>
            <person name="Lipzen A."/>
            <person name="Clum A."/>
            <person name="Barry K."/>
            <person name="Grigoriev I.V."/>
            <person name="Martin F.M."/>
            <person name="Stajich J.E."/>
            <person name="Smith M.E."/>
            <person name="Bonito G."/>
            <person name="Spatafora J.W."/>
        </authorList>
    </citation>
    <scope>NUCLEOTIDE SEQUENCE [LARGE SCALE GENOMIC DNA]</scope>
    <source>
        <strain evidence="2 3">GMNB39</strain>
    </source>
</reference>
<dbReference type="InterPro" id="IPR021463">
    <property type="entry name" value="Methyltransf_34"/>
</dbReference>